<evidence type="ECO:0000313" key="2">
    <source>
        <dbReference type="EMBL" id="PAV74505.1"/>
    </source>
</evidence>
<feature type="compositionally biased region" description="Low complexity" evidence="1">
    <location>
        <begin position="51"/>
        <end position="78"/>
    </location>
</feature>
<feature type="region of interest" description="Disordered" evidence="1">
    <location>
        <begin position="47"/>
        <end position="81"/>
    </location>
</feature>
<evidence type="ECO:0000313" key="3">
    <source>
        <dbReference type="Proteomes" id="UP000218231"/>
    </source>
</evidence>
<comment type="caution">
    <text evidence="2">The sequence shown here is derived from an EMBL/GenBank/DDBJ whole genome shotgun (WGS) entry which is preliminary data.</text>
</comment>
<dbReference type="AlphaFoldDB" id="A0A2A2KKN3"/>
<gene>
    <name evidence="2" type="ORF">WR25_09707</name>
</gene>
<protein>
    <submittedName>
        <fullName evidence="2">Uncharacterized protein</fullName>
    </submittedName>
</protein>
<dbReference type="EMBL" id="LIAE01008328">
    <property type="protein sequence ID" value="PAV74505.1"/>
    <property type="molecule type" value="Genomic_DNA"/>
</dbReference>
<proteinExistence type="predicted"/>
<organism evidence="2 3">
    <name type="scientific">Diploscapter pachys</name>
    <dbReference type="NCBI Taxonomy" id="2018661"/>
    <lineage>
        <taxon>Eukaryota</taxon>
        <taxon>Metazoa</taxon>
        <taxon>Ecdysozoa</taxon>
        <taxon>Nematoda</taxon>
        <taxon>Chromadorea</taxon>
        <taxon>Rhabditida</taxon>
        <taxon>Rhabditina</taxon>
        <taxon>Rhabditomorpha</taxon>
        <taxon>Rhabditoidea</taxon>
        <taxon>Rhabditidae</taxon>
        <taxon>Diploscapter</taxon>
    </lineage>
</organism>
<evidence type="ECO:0000256" key="1">
    <source>
        <dbReference type="SAM" id="MobiDB-lite"/>
    </source>
</evidence>
<name>A0A2A2KKN3_9BILA</name>
<dbReference type="Proteomes" id="UP000218231">
    <property type="component" value="Unassembled WGS sequence"/>
</dbReference>
<accession>A0A2A2KKN3</accession>
<reference evidence="2 3" key="1">
    <citation type="journal article" date="2017" name="Curr. Biol.">
        <title>Genome architecture and evolution of a unichromosomal asexual nematode.</title>
        <authorList>
            <person name="Fradin H."/>
            <person name="Zegar C."/>
            <person name="Gutwein M."/>
            <person name="Lucas J."/>
            <person name="Kovtun M."/>
            <person name="Corcoran D."/>
            <person name="Baugh L.R."/>
            <person name="Kiontke K."/>
            <person name="Gunsalus K."/>
            <person name="Fitch D.H."/>
            <person name="Piano F."/>
        </authorList>
    </citation>
    <scope>NUCLEOTIDE SEQUENCE [LARGE SCALE GENOMIC DNA]</scope>
    <source>
        <strain evidence="2">PF1309</strain>
    </source>
</reference>
<sequence length="149" mass="16080">MASASCNEPAWPTCSPSPYNPIRRWCEGCCGQVIQRPSGWLPVAITSTKASSHNGRNSSSSQRWASSASRASPSQPSSKVNCRPATAWLARRTQASTWAGAMSASMPRAKGIRSCPWRKRRRSASASATMRQAWGYSSRACSLTSTPRA</sequence>
<keyword evidence="3" id="KW-1185">Reference proteome</keyword>